<reference evidence="1 2" key="2">
    <citation type="journal article" date="2022" name="Mol. Ecol. Resour.">
        <title>The genomes of chicory, endive, great burdock and yacon provide insights into Asteraceae paleo-polyploidization history and plant inulin production.</title>
        <authorList>
            <person name="Fan W."/>
            <person name="Wang S."/>
            <person name="Wang H."/>
            <person name="Wang A."/>
            <person name="Jiang F."/>
            <person name="Liu H."/>
            <person name="Zhao H."/>
            <person name="Xu D."/>
            <person name="Zhang Y."/>
        </authorList>
    </citation>
    <scope>NUCLEOTIDE SEQUENCE [LARGE SCALE GENOMIC DNA]</scope>
    <source>
        <strain evidence="2">cv. Yunnan</strain>
        <tissue evidence="1">Leaves</tissue>
    </source>
</reference>
<comment type="caution">
    <text evidence="1">The sequence shown here is derived from an EMBL/GenBank/DDBJ whole genome shotgun (WGS) entry which is preliminary data.</text>
</comment>
<gene>
    <name evidence="1" type="ORF">L1987_32683</name>
</gene>
<name>A0ACB9HQA8_9ASTR</name>
<evidence type="ECO:0000313" key="1">
    <source>
        <dbReference type="EMBL" id="KAI3797426.1"/>
    </source>
</evidence>
<evidence type="ECO:0000313" key="2">
    <source>
        <dbReference type="Proteomes" id="UP001056120"/>
    </source>
</evidence>
<sequence>MVVRRGESLLEHVPSHNFNSENLKQNVNEIEINNPEFKTIIPQIQYYDFKIHQKYREIGYRIQTTIISIYLQSQRSLKHDPISIRDGTKGSSRALRSPEFDHLT</sequence>
<dbReference type="Proteomes" id="UP001056120">
    <property type="component" value="Linkage Group LG11"/>
</dbReference>
<keyword evidence="2" id="KW-1185">Reference proteome</keyword>
<reference evidence="2" key="1">
    <citation type="journal article" date="2022" name="Mol. Ecol. Resour.">
        <title>The genomes of chicory, endive, great burdock and yacon provide insights into Asteraceae palaeo-polyploidization history and plant inulin production.</title>
        <authorList>
            <person name="Fan W."/>
            <person name="Wang S."/>
            <person name="Wang H."/>
            <person name="Wang A."/>
            <person name="Jiang F."/>
            <person name="Liu H."/>
            <person name="Zhao H."/>
            <person name="Xu D."/>
            <person name="Zhang Y."/>
        </authorList>
    </citation>
    <scope>NUCLEOTIDE SEQUENCE [LARGE SCALE GENOMIC DNA]</scope>
    <source>
        <strain evidence="2">cv. Yunnan</strain>
    </source>
</reference>
<dbReference type="EMBL" id="CM042028">
    <property type="protein sequence ID" value="KAI3797426.1"/>
    <property type="molecule type" value="Genomic_DNA"/>
</dbReference>
<protein>
    <submittedName>
        <fullName evidence="1">Uncharacterized protein</fullName>
    </submittedName>
</protein>
<proteinExistence type="predicted"/>
<organism evidence="1 2">
    <name type="scientific">Smallanthus sonchifolius</name>
    <dbReference type="NCBI Taxonomy" id="185202"/>
    <lineage>
        <taxon>Eukaryota</taxon>
        <taxon>Viridiplantae</taxon>
        <taxon>Streptophyta</taxon>
        <taxon>Embryophyta</taxon>
        <taxon>Tracheophyta</taxon>
        <taxon>Spermatophyta</taxon>
        <taxon>Magnoliopsida</taxon>
        <taxon>eudicotyledons</taxon>
        <taxon>Gunneridae</taxon>
        <taxon>Pentapetalae</taxon>
        <taxon>asterids</taxon>
        <taxon>campanulids</taxon>
        <taxon>Asterales</taxon>
        <taxon>Asteraceae</taxon>
        <taxon>Asteroideae</taxon>
        <taxon>Heliantheae alliance</taxon>
        <taxon>Millerieae</taxon>
        <taxon>Smallanthus</taxon>
    </lineage>
</organism>
<accession>A0ACB9HQA8</accession>